<evidence type="ECO:0000313" key="1">
    <source>
        <dbReference type="EMBL" id="SLM84458.1"/>
    </source>
</evidence>
<name>A0A1X8XKV8_9ENTE</name>
<dbReference type="SUPFAM" id="SSF143100">
    <property type="entry name" value="TTHA1013/TTHA0281-like"/>
    <property type="match status" value="1"/>
</dbReference>
<dbReference type="RefSeq" id="WP_086950123.1">
    <property type="nucleotide sequence ID" value="NZ_FWFD01000002.1"/>
</dbReference>
<sequence length="148" mass="16947">MLISYPAIFYYEDNSSSVPFQIYFPDLDGLTQGINIPDAIAMGSEYLGIRLADDFENKRELPKPSNINELSLTHNAPFQDDDDFNFMFDPEKSFISMVNVNLIEYLGLEEPIKKTLAIPKWADKLGKELHLNFSKTLTEAIIKEKLNH</sequence>
<dbReference type="OrthoDB" id="5419659at2"/>
<evidence type="ECO:0000313" key="2">
    <source>
        <dbReference type="Proteomes" id="UP000195918"/>
    </source>
</evidence>
<reference evidence="2" key="1">
    <citation type="submission" date="2017-02" db="EMBL/GenBank/DDBJ databases">
        <authorList>
            <person name="Dridi B."/>
        </authorList>
    </citation>
    <scope>NUCLEOTIDE SEQUENCE [LARGE SCALE GENOMIC DNA]</scope>
    <source>
        <strain evidence="2">bH819</strain>
    </source>
</reference>
<dbReference type="Proteomes" id="UP000195918">
    <property type="component" value="Unassembled WGS sequence"/>
</dbReference>
<dbReference type="EMBL" id="FWFD01000002">
    <property type="protein sequence ID" value="SLM84458.1"/>
    <property type="molecule type" value="Genomic_DNA"/>
</dbReference>
<evidence type="ECO:0008006" key="3">
    <source>
        <dbReference type="Google" id="ProtNLM"/>
    </source>
</evidence>
<keyword evidence="2" id="KW-1185">Reference proteome</keyword>
<dbReference type="Gene3D" id="3.30.160.250">
    <property type="match status" value="1"/>
</dbReference>
<accession>A0A1X8XKV8</accession>
<gene>
    <name evidence="1" type="ORF">FM121_00095</name>
</gene>
<organism evidence="1 2">
    <name type="scientific">Vagococcus fluvialis bH819</name>
    <dbReference type="NCBI Taxonomy" id="1255619"/>
    <lineage>
        <taxon>Bacteria</taxon>
        <taxon>Bacillati</taxon>
        <taxon>Bacillota</taxon>
        <taxon>Bacilli</taxon>
        <taxon>Lactobacillales</taxon>
        <taxon>Enterococcaceae</taxon>
        <taxon>Vagococcus</taxon>
    </lineage>
</organism>
<dbReference type="InterPro" id="IPR035069">
    <property type="entry name" value="TTHA1013/TTHA0281-like"/>
</dbReference>
<protein>
    <recommendedName>
        <fullName evidence="3">HicB-like antitoxin of toxin-antitoxin system domain-containing protein</fullName>
    </recommendedName>
</protein>
<proteinExistence type="predicted"/>
<dbReference type="AlphaFoldDB" id="A0A1X8XKV8"/>